<dbReference type="AlphaFoldDB" id="A0A1B2M0U7"/>
<keyword evidence="2" id="KW-1185">Reference proteome</keyword>
<proteinExistence type="predicted"/>
<evidence type="ECO:0000313" key="1">
    <source>
        <dbReference type="EMBL" id="AOA58822.1"/>
    </source>
</evidence>
<dbReference type="KEGG" id="ala:BFG52_10985"/>
<sequence>MKLKLKAGFIGLCKVFYCKGMVKYKQYYLEQVIIQSAVCRWAAMKKNEDDVWHRFSSNFCIFWNTLFLK</sequence>
<protein>
    <submittedName>
        <fullName evidence="1">Uncharacterized protein</fullName>
    </submittedName>
</protein>
<gene>
    <name evidence="1" type="ORF">BFG52_10985</name>
</gene>
<accession>A0A1B2M0U7</accession>
<organism evidence="1 2">
    <name type="scientific">Acinetobacter larvae</name>
    <dbReference type="NCBI Taxonomy" id="1789224"/>
    <lineage>
        <taxon>Bacteria</taxon>
        <taxon>Pseudomonadati</taxon>
        <taxon>Pseudomonadota</taxon>
        <taxon>Gammaproteobacteria</taxon>
        <taxon>Moraxellales</taxon>
        <taxon>Moraxellaceae</taxon>
        <taxon>Acinetobacter</taxon>
    </lineage>
</organism>
<reference evidence="1 2" key="1">
    <citation type="submission" date="2016-08" db="EMBL/GenBank/DDBJ databases">
        <authorList>
            <person name="Seilhamer J.J."/>
        </authorList>
    </citation>
    <scope>NUCLEOTIDE SEQUENCE [LARGE SCALE GENOMIC DNA]</scope>
    <source>
        <strain evidence="1 2">BRTC-1</strain>
    </source>
</reference>
<name>A0A1B2M0U7_9GAMM</name>
<evidence type="ECO:0000313" key="2">
    <source>
        <dbReference type="Proteomes" id="UP000093391"/>
    </source>
</evidence>
<dbReference type="EMBL" id="CP016895">
    <property type="protein sequence ID" value="AOA58822.1"/>
    <property type="molecule type" value="Genomic_DNA"/>
</dbReference>
<dbReference type="Proteomes" id="UP000093391">
    <property type="component" value="Chromosome"/>
</dbReference>